<name>X1CIP0_9ZZZZ</name>
<feature type="non-terminal residue" evidence="1">
    <location>
        <position position="1"/>
    </location>
</feature>
<reference evidence="1" key="1">
    <citation type="journal article" date="2014" name="Front. Microbiol.">
        <title>High frequency of phylogenetically diverse reductive dehalogenase-homologous genes in deep subseafloor sedimentary metagenomes.</title>
        <authorList>
            <person name="Kawai M."/>
            <person name="Futagami T."/>
            <person name="Toyoda A."/>
            <person name="Takaki Y."/>
            <person name="Nishi S."/>
            <person name="Hori S."/>
            <person name="Arai W."/>
            <person name="Tsubouchi T."/>
            <person name="Morono Y."/>
            <person name="Uchiyama I."/>
            <person name="Ito T."/>
            <person name="Fujiyama A."/>
            <person name="Inagaki F."/>
            <person name="Takami H."/>
        </authorList>
    </citation>
    <scope>NUCLEOTIDE SEQUENCE</scope>
    <source>
        <strain evidence="1">Expedition CK06-06</strain>
    </source>
</reference>
<evidence type="ECO:0000313" key="1">
    <source>
        <dbReference type="EMBL" id="GAG92922.1"/>
    </source>
</evidence>
<gene>
    <name evidence="1" type="ORF">S01H4_46674</name>
</gene>
<sequence>GCFLLMFFENIDRTISYLSHKSFEFLNAK</sequence>
<proteinExistence type="predicted"/>
<protein>
    <submittedName>
        <fullName evidence="1">Uncharacterized protein</fullName>
    </submittedName>
</protein>
<organism evidence="1">
    <name type="scientific">marine sediment metagenome</name>
    <dbReference type="NCBI Taxonomy" id="412755"/>
    <lineage>
        <taxon>unclassified sequences</taxon>
        <taxon>metagenomes</taxon>
        <taxon>ecological metagenomes</taxon>
    </lineage>
</organism>
<comment type="caution">
    <text evidence="1">The sequence shown here is derived from an EMBL/GenBank/DDBJ whole genome shotgun (WGS) entry which is preliminary data.</text>
</comment>
<accession>X1CIP0</accession>
<dbReference type="AlphaFoldDB" id="X1CIP0"/>
<dbReference type="EMBL" id="BART01026110">
    <property type="protein sequence ID" value="GAG92922.1"/>
    <property type="molecule type" value="Genomic_DNA"/>
</dbReference>